<accession>A0A2U9IT74</accession>
<dbReference type="AlphaFoldDB" id="A0A2U9IT74"/>
<reference evidence="3" key="2">
    <citation type="submission" date="2020-03" db="EMBL/GenBank/DDBJ databases">
        <title>Complete Genome Sequences of Extremely Thermoacidophilic, Metal-Mobilizing Type-Strain Members of the Archaeal Family Sulfolobaceae: Acidianus brierleyi DSM-1651T, Acidianus sulfidivorans DSM-18786T, Metallosphaera hakonensis DSM-7519T, and Metallosphaera prunae DSM-10039T.</title>
        <authorList>
            <person name="Counts J.A."/>
            <person name="Kelly R.M."/>
        </authorList>
    </citation>
    <scope>NUCLEOTIDE SEQUENCE [LARGE SCALE GENOMIC DNA]</scope>
    <source>
        <strain evidence="3">HO1-1</strain>
    </source>
</reference>
<evidence type="ECO:0000313" key="2">
    <source>
        <dbReference type="EMBL" id="AWR99107.1"/>
    </source>
</evidence>
<dbReference type="EMBL" id="CP029287">
    <property type="protein sequence ID" value="AWR99107.1"/>
    <property type="molecule type" value="Genomic_DNA"/>
</dbReference>
<reference evidence="2 3" key="1">
    <citation type="submission" date="2018-05" db="EMBL/GenBank/DDBJ databases">
        <title>Complete Genome Sequences of Extremely Thermoacidophilic, Metal-Mobilizing Type-Strain Members of the Archaeal Family Sulfolobaceae: Acidianus brierleyi DSM-1651T, Acidianus sulfidivorans DSM-18786T, Metallosphaera hakonensis DSM-7519T, and Metallosphaera prunae DSM-10039T.</title>
        <authorList>
            <person name="Counts J.A."/>
            <person name="Kelly R.M."/>
        </authorList>
    </citation>
    <scope>NUCLEOTIDE SEQUENCE [LARGE SCALE GENOMIC DNA]</scope>
    <source>
        <strain evidence="2 3">HO1-1</strain>
    </source>
</reference>
<feature type="compositionally biased region" description="Polar residues" evidence="1">
    <location>
        <begin position="43"/>
        <end position="54"/>
    </location>
</feature>
<dbReference type="Proteomes" id="UP000247586">
    <property type="component" value="Chromosome"/>
</dbReference>
<gene>
    <name evidence="2" type="ORF">DFR87_04685</name>
</gene>
<keyword evidence="3" id="KW-1185">Reference proteome</keyword>
<proteinExistence type="predicted"/>
<sequence>MSRTDSDRLNNLFSITLWNSLVGTFPSTRNPENSTHHGVITLLQRNNPTGPESSSDNKIR</sequence>
<organism evidence="2 3">
    <name type="scientific">Metallosphaera hakonensis JCM 8857 = DSM 7519</name>
    <dbReference type="NCBI Taxonomy" id="1293036"/>
    <lineage>
        <taxon>Archaea</taxon>
        <taxon>Thermoproteota</taxon>
        <taxon>Thermoprotei</taxon>
        <taxon>Sulfolobales</taxon>
        <taxon>Sulfolobaceae</taxon>
        <taxon>Metallosphaera</taxon>
    </lineage>
</organism>
<feature type="region of interest" description="Disordered" evidence="1">
    <location>
        <begin position="29"/>
        <end position="60"/>
    </location>
</feature>
<protein>
    <submittedName>
        <fullName evidence="2">Uncharacterized protein</fullName>
    </submittedName>
</protein>
<name>A0A2U9IT74_9CREN</name>
<reference evidence="3" key="3">
    <citation type="submission" date="2020-03" db="EMBL/GenBank/DDBJ databases">
        <title>Sequencing and Assembly of Multiple Reported Metal-Biooxidizing Members of the Extremely Thermoacidophilic Archaeal Family Sulfolobaceae.</title>
        <authorList>
            <person name="Counts J.A."/>
            <person name="Kelly R.M."/>
        </authorList>
    </citation>
    <scope>NUCLEOTIDE SEQUENCE [LARGE SCALE GENOMIC DNA]</scope>
    <source>
        <strain evidence="3">HO1-1</strain>
    </source>
</reference>
<evidence type="ECO:0000313" key="3">
    <source>
        <dbReference type="Proteomes" id="UP000247586"/>
    </source>
</evidence>
<evidence type="ECO:0000256" key="1">
    <source>
        <dbReference type="SAM" id="MobiDB-lite"/>
    </source>
</evidence>